<proteinExistence type="evidence at transcript level"/>
<sequence length="109" mass="11945">MILGALFFSANMLIFSTFISYSAAGEEEEAIDWGSTGCTSDSDCPKGHCCVKKESGGTDCEQLSSIGQHCSPNDQRSVLSNRCPCQQPFFCNDKSEGVHICETERYSHF</sequence>
<dbReference type="EMBL" id="GBBM01007751">
    <property type="protein sequence ID" value="JAC27667.1"/>
    <property type="molecule type" value="mRNA"/>
</dbReference>
<accession>A0A023G1Z0</accession>
<name>A0A023G1Z0_AMBTT</name>
<evidence type="ECO:0000313" key="2">
    <source>
        <dbReference type="EMBL" id="JAC27667.1"/>
    </source>
</evidence>
<evidence type="ECO:0000256" key="1">
    <source>
        <dbReference type="SAM" id="SignalP"/>
    </source>
</evidence>
<organism evidence="2">
    <name type="scientific">Amblyomma triste</name>
    <name type="common">Neotropical tick</name>
    <dbReference type="NCBI Taxonomy" id="251400"/>
    <lineage>
        <taxon>Eukaryota</taxon>
        <taxon>Metazoa</taxon>
        <taxon>Ecdysozoa</taxon>
        <taxon>Arthropoda</taxon>
        <taxon>Chelicerata</taxon>
        <taxon>Arachnida</taxon>
        <taxon>Acari</taxon>
        <taxon>Parasitiformes</taxon>
        <taxon>Ixodida</taxon>
        <taxon>Ixodoidea</taxon>
        <taxon>Ixodidae</taxon>
        <taxon>Amblyomminae</taxon>
        <taxon>Amblyomma</taxon>
    </lineage>
</organism>
<feature type="chain" id="PRO_5001521528" evidence="1">
    <location>
        <begin position="25"/>
        <end position="109"/>
    </location>
</feature>
<feature type="signal peptide" evidence="1">
    <location>
        <begin position="1"/>
        <end position="24"/>
    </location>
</feature>
<dbReference type="Gene3D" id="2.10.80.10">
    <property type="entry name" value="Lipase, subunit A"/>
    <property type="match status" value="1"/>
</dbReference>
<reference evidence="2" key="1">
    <citation type="submission" date="2014-03" db="EMBL/GenBank/DDBJ databases">
        <title>The sialotranscriptome of Amblyomma triste, Amblyomma parvum and Amblyomma cajennense ticks, uncovered by 454-based RNA-seq.</title>
        <authorList>
            <person name="Garcia G.R."/>
            <person name="Gardinassi L.G."/>
            <person name="Ribeiro J.M."/>
            <person name="Anatriello E."/>
            <person name="Ferreira B.R."/>
            <person name="Moreira H.N."/>
            <person name="Mafra C."/>
            <person name="Olegario M.M."/>
            <person name="Szabo P.J."/>
            <person name="Miranda-Santos I.K."/>
            <person name="Maruyama S.R."/>
        </authorList>
    </citation>
    <scope>NUCLEOTIDE SEQUENCE</scope>
    <source>
        <strain evidence="2">Mato Grasso do Sul</strain>
        <tissue evidence="2">Salivary glands</tissue>
    </source>
</reference>
<dbReference type="AlphaFoldDB" id="A0A023G1Z0"/>
<protein>
    <submittedName>
        <fullName evidence="2">Putative hainantoxin-xiv</fullName>
    </submittedName>
</protein>
<keyword evidence="1" id="KW-0732">Signal</keyword>